<dbReference type="InterPro" id="IPR032466">
    <property type="entry name" value="Metal_Hydrolase"/>
</dbReference>
<evidence type="ECO:0000313" key="2">
    <source>
        <dbReference type="EMBL" id="TCK68287.1"/>
    </source>
</evidence>
<dbReference type="InterPro" id="IPR006680">
    <property type="entry name" value="Amidohydro-rel"/>
</dbReference>
<reference evidence="2 3" key="1">
    <citation type="submission" date="2019-03" db="EMBL/GenBank/DDBJ databases">
        <title>Genomic Encyclopedia of Type Strains, Phase IV (KMG-IV): sequencing the most valuable type-strain genomes for metagenomic binning, comparative biology and taxonomic classification.</title>
        <authorList>
            <person name="Goeker M."/>
        </authorList>
    </citation>
    <scope>NUCLEOTIDE SEQUENCE [LARGE SCALE GENOMIC DNA]</scope>
    <source>
        <strain evidence="2 3">DSM 10053</strain>
    </source>
</reference>
<protein>
    <submittedName>
        <fullName evidence="2">Cytosine/adenosine deaminase-related metal-dependent hydrolase</fullName>
    </submittedName>
</protein>
<sequence>MKNHVRSFKTYIRDEIIKKGGWVNAHAHADRAFTMTPEKISIYHNCNLQQKWDLVDEVKRTSTVEHYYARFSQAIELMISQGVTAFGTFVDIDPVCEDRAIIAAHKAREVYKSDIVLKFANQTLKGVIEPTARKWFDIGSDMVDMIGGLPYRDELDYGRGLEAMDILLDKAKSRGIMCHVHVDQFNTPKEKETEQLCDKTIEHGMQGRVVAIHGISIGAHSKTYRYNLYQKMREAQMMMIACPMAWIDSNRKEELMPFHNALTPADEMIPEGITVAIGTDNICDYMVPLCEGDMWQELSLLAAGCRFPNLDEMVNIASINGRKVLGLDPIK</sequence>
<evidence type="ECO:0000259" key="1">
    <source>
        <dbReference type="Pfam" id="PF01979"/>
    </source>
</evidence>
<dbReference type="Proteomes" id="UP000295496">
    <property type="component" value="Unassembled WGS sequence"/>
</dbReference>
<dbReference type="InterPro" id="IPR052349">
    <property type="entry name" value="Metallo-hydrolase_Enzymes"/>
</dbReference>
<gene>
    <name evidence="2" type="ORF">EV692_1617</name>
</gene>
<accession>A0A4R1KUI6</accession>
<proteinExistence type="predicted"/>
<dbReference type="PANTHER" id="PTHR32027:SF0">
    <property type="entry name" value="CYTOSINE DEAMINASE"/>
    <property type="match status" value="1"/>
</dbReference>
<comment type="caution">
    <text evidence="2">The sequence shown here is derived from an EMBL/GenBank/DDBJ whole genome shotgun (WGS) entry which is preliminary data.</text>
</comment>
<keyword evidence="3" id="KW-1185">Reference proteome</keyword>
<dbReference type="EMBL" id="SMGJ01000005">
    <property type="protein sequence ID" value="TCK68287.1"/>
    <property type="molecule type" value="Genomic_DNA"/>
</dbReference>
<evidence type="ECO:0000313" key="3">
    <source>
        <dbReference type="Proteomes" id="UP000295496"/>
    </source>
</evidence>
<dbReference type="RefSeq" id="WP_132302220.1">
    <property type="nucleotide sequence ID" value="NZ_CP170642.1"/>
</dbReference>
<dbReference type="AlphaFoldDB" id="A0A4R1KUI6"/>
<name>A0A4R1KUI6_9PAST</name>
<organism evidence="2 3">
    <name type="scientific">Lonepinella koalarum</name>
    <dbReference type="NCBI Taxonomy" id="53417"/>
    <lineage>
        <taxon>Bacteria</taxon>
        <taxon>Pseudomonadati</taxon>
        <taxon>Pseudomonadota</taxon>
        <taxon>Gammaproteobacteria</taxon>
        <taxon>Pasteurellales</taxon>
        <taxon>Pasteurellaceae</taxon>
        <taxon>Lonepinella</taxon>
    </lineage>
</organism>
<dbReference type="SUPFAM" id="SSF51556">
    <property type="entry name" value="Metallo-dependent hydrolases"/>
    <property type="match status" value="1"/>
</dbReference>
<dbReference type="NCBIfam" id="NF005365">
    <property type="entry name" value="PRK06886.1"/>
    <property type="match status" value="1"/>
</dbReference>
<feature type="domain" description="Amidohydrolase-related" evidence="1">
    <location>
        <begin position="21"/>
        <end position="328"/>
    </location>
</feature>
<dbReference type="OrthoDB" id="9815027at2"/>
<dbReference type="GO" id="GO:0016814">
    <property type="term" value="F:hydrolase activity, acting on carbon-nitrogen (but not peptide) bonds, in cyclic amidines"/>
    <property type="evidence" value="ECO:0007669"/>
    <property type="project" value="TreeGrafter"/>
</dbReference>
<dbReference type="PANTHER" id="PTHR32027">
    <property type="entry name" value="CYTOSINE DEAMINASE"/>
    <property type="match status" value="1"/>
</dbReference>
<dbReference type="Pfam" id="PF01979">
    <property type="entry name" value="Amidohydro_1"/>
    <property type="match status" value="1"/>
</dbReference>
<keyword evidence="2" id="KW-0378">Hydrolase</keyword>
<dbReference type="Gene3D" id="3.20.20.140">
    <property type="entry name" value="Metal-dependent hydrolases"/>
    <property type="match status" value="1"/>
</dbReference>